<evidence type="ECO:0000259" key="4">
    <source>
        <dbReference type="SMART" id="SM00922"/>
    </source>
</evidence>
<dbReference type="RefSeq" id="WP_081138761.1">
    <property type="nucleotide sequence ID" value="NZ_MWUE01000013.1"/>
</dbReference>
<dbReference type="PANTHER" id="PTHR13794">
    <property type="entry name" value="ENOLASE SUPERFAMILY, MANDELATE RACEMASE"/>
    <property type="match status" value="1"/>
</dbReference>
<keyword evidence="3" id="KW-0460">Magnesium</keyword>
<comment type="cofactor">
    <cofactor evidence="1">
        <name>Mg(2+)</name>
        <dbReference type="ChEBI" id="CHEBI:18420"/>
    </cofactor>
</comment>
<evidence type="ECO:0000256" key="2">
    <source>
        <dbReference type="ARBA" id="ARBA00022723"/>
    </source>
</evidence>
<dbReference type="OrthoDB" id="103536at2"/>
<dbReference type="Gene3D" id="3.20.20.120">
    <property type="entry name" value="Enolase-like C-terminal domain"/>
    <property type="match status" value="1"/>
</dbReference>
<dbReference type="SUPFAM" id="SSF51604">
    <property type="entry name" value="Enolase C-terminal domain-like"/>
    <property type="match status" value="1"/>
</dbReference>
<dbReference type="InterPro" id="IPR018110">
    <property type="entry name" value="Mandel_Rmase/mucon_lact_enz_CS"/>
</dbReference>
<dbReference type="InterPro" id="IPR013342">
    <property type="entry name" value="Mandelate_racemase_C"/>
</dbReference>
<dbReference type="GO" id="GO:0000287">
    <property type="term" value="F:magnesium ion binding"/>
    <property type="evidence" value="ECO:0007669"/>
    <property type="project" value="TreeGrafter"/>
</dbReference>
<evidence type="ECO:0000256" key="1">
    <source>
        <dbReference type="ARBA" id="ARBA00001946"/>
    </source>
</evidence>
<dbReference type="EMBL" id="MWUE01000013">
    <property type="protein sequence ID" value="OQP34398.1"/>
    <property type="molecule type" value="Genomic_DNA"/>
</dbReference>
<protein>
    <submittedName>
        <fullName evidence="5">Mandelate racemase</fullName>
    </submittedName>
</protein>
<dbReference type="InterPro" id="IPR046945">
    <property type="entry name" value="RHMD-like"/>
</dbReference>
<dbReference type="Gene3D" id="3.30.390.10">
    <property type="entry name" value="Enolase-like, N-terminal domain"/>
    <property type="match status" value="1"/>
</dbReference>
<sequence>MKIASIDVTRIAIPFDAQRRAPERQETTFNAASPSLRRMETLLVKITCDNGLCGWGEAFGHLANPVTEQALCTLIAPLFVGATLPDSPQAIAQQMQRAEKALHAFGRSGPVRYALSAIDIALWDALGQQRQQPLWQLLGATRQRIERYASLVGYDNDPVAVAAQVKRAWDEGFTTLKLHETTVEAIAAARAALPPQAELLVDVNCPWTRQEAAQQAHELRALNLGWLEEPIWPPDDYQGLAQLKRVGVPLAAGENVDGDQGFINLLENGAVDVAQPSVAKVGGISAARRVFAMAQQYRVRVVPHCFYYGAGMLATAHLVALLPNDVKMEVPWIAFEAPLYPDLPRDVAFTLSSRPGLGYAPDEEVLRHYRLSLSQITDKGVRRYA</sequence>
<dbReference type="SUPFAM" id="SSF54826">
    <property type="entry name" value="Enolase N-terminal domain-like"/>
    <property type="match status" value="1"/>
</dbReference>
<dbReference type="GO" id="GO:0009063">
    <property type="term" value="P:amino acid catabolic process"/>
    <property type="evidence" value="ECO:0007669"/>
    <property type="project" value="InterPro"/>
</dbReference>
<keyword evidence="6" id="KW-1185">Reference proteome</keyword>
<accession>A0A1V9DKP0</accession>
<dbReference type="PROSITE" id="PS00908">
    <property type="entry name" value="MR_MLE_1"/>
    <property type="match status" value="1"/>
</dbReference>
<reference evidence="5 6" key="1">
    <citation type="submission" date="2017-02" db="EMBL/GenBank/DDBJ databases">
        <title>Whole genome shotgun sequence of Pantoea agglomerans strain AS1 isolated from a cycad, Zamia floridana in Central Florida, USA.</title>
        <authorList>
            <person name="Lata P."/>
            <person name="Govindarajan S."/>
            <person name="Qi F."/>
            <person name="Li J.-L."/>
            <person name="Maurya S.K."/>
            <person name="Sahoo M.K."/>
        </authorList>
    </citation>
    <scope>NUCLEOTIDE SEQUENCE [LARGE SCALE GENOMIC DNA]</scope>
    <source>
        <strain evidence="5 6">AS1</strain>
    </source>
</reference>
<proteinExistence type="predicted"/>
<dbReference type="InterPro" id="IPR013341">
    <property type="entry name" value="Mandelate_racemase_N_dom"/>
</dbReference>
<dbReference type="Proteomes" id="UP000192769">
    <property type="component" value="Unassembled WGS sequence"/>
</dbReference>
<dbReference type="GO" id="GO:0016052">
    <property type="term" value="P:carbohydrate catabolic process"/>
    <property type="evidence" value="ECO:0007669"/>
    <property type="project" value="TreeGrafter"/>
</dbReference>
<organism evidence="5 6">
    <name type="scientific">Pantoea latae</name>
    <dbReference type="NCBI Taxonomy" id="1964541"/>
    <lineage>
        <taxon>Bacteria</taxon>
        <taxon>Pseudomonadati</taxon>
        <taxon>Pseudomonadota</taxon>
        <taxon>Gammaproteobacteria</taxon>
        <taxon>Enterobacterales</taxon>
        <taxon>Erwiniaceae</taxon>
        <taxon>Pantoea</taxon>
    </lineage>
</organism>
<gene>
    <name evidence="5" type="ORF">B2J69_09690</name>
</gene>
<dbReference type="GO" id="GO:0016836">
    <property type="term" value="F:hydro-lyase activity"/>
    <property type="evidence" value="ECO:0007669"/>
    <property type="project" value="TreeGrafter"/>
</dbReference>
<evidence type="ECO:0000313" key="5">
    <source>
        <dbReference type="EMBL" id="OQP34398.1"/>
    </source>
</evidence>
<dbReference type="InterPro" id="IPR036849">
    <property type="entry name" value="Enolase-like_C_sf"/>
</dbReference>
<dbReference type="InterPro" id="IPR029017">
    <property type="entry name" value="Enolase-like_N"/>
</dbReference>
<evidence type="ECO:0000313" key="6">
    <source>
        <dbReference type="Proteomes" id="UP000192769"/>
    </source>
</evidence>
<dbReference type="SMART" id="SM00922">
    <property type="entry name" value="MR_MLE"/>
    <property type="match status" value="1"/>
</dbReference>
<dbReference type="Pfam" id="PF13378">
    <property type="entry name" value="MR_MLE_C"/>
    <property type="match status" value="1"/>
</dbReference>
<dbReference type="Pfam" id="PF02746">
    <property type="entry name" value="MR_MLE_N"/>
    <property type="match status" value="1"/>
</dbReference>
<dbReference type="PANTHER" id="PTHR13794:SF58">
    <property type="entry name" value="MITOCHONDRIAL ENOLASE SUPERFAMILY MEMBER 1"/>
    <property type="match status" value="1"/>
</dbReference>
<comment type="caution">
    <text evidence="5">The sequence shown here is derived from an EMBL/GenBank/DDBJ whole genome shotgun (WGS) entry which is preliminary data.</text>
</comment>
<name>A0A1V9DKP0_9GAMM</name>
<keyword evidence="2" id="KW-0479">Metal-binding</keyword>
<evidence type="ECO:0000256" key="3">
    <source>
        <dbReference type="ARBA" id="ARBA00022842"/>
    </source>
</evidence>
<dbReference type="InterPro" id="IPR029065">
    <property type="entry name" value="Enolase_C-like"/>
</dbReference>
<dbReference type="CDD" id="cd03316">
    <property type="entry name" value="MR_like"/>
    <property type="match status" value="1"/>
</dbReference>
<dbReference type="AlphaFoldDB" id="A0A1V9DKP0"/>
<feature type="domain" description="Mandelate racemase/muconate lactonizing enzyme C-terminal" evidence="4">
    <location>
        <begin position="158"/>
        <end position="249"/>
    </location>
</feature>
<dbReference type="PROSITE" id="PS00909">
    <property type="entry name" value="MR_MLE_2"/>
    <property type="match status" value="1"/>
</dbReference>
<dbReference type="SFLD" id="SFLDS00001">
    <property type="entry name" value="Enolase"/>
    <property type="match status" value="1"/>
</dbReference>